<dbReference type="InterPro" id="IPR015421">
    <property type="entry name" value="PyrdxlP-dep_Trfase_major"/>
</dbReference>
<dbReference type="SUPFAM" id="SSF53383">
    <property type="entry name" value="PLP-dependent transferases"/>
    <property type="match status" value="1"/>
</dbReference>
<reference evidence="6" key="1">
    <citation type="journal article" date="2019" name="Int. J. Syst. Evol. Microbiol.">
        <title>The Global Catalogue of Microorganisms (GCM) 10K type strain sequencing project: providing services to taxonomists for standard genome sequencing and annotation.</title>
        <authorList>
            <consortium name="The Broad Institute Genomics Platform"/>
            <consortium name="The Broad Institute Genome Sequencing Center for Infectious Disease"/>
            <person name="Wu L."/>
            <person name="Ma J."/>
        </authorList>
    </citation>
    <scope>NUCLEOTIDE SEQUENCE [LARGE SCALE GENOMIC DNA]</scope>
    <source>
        <strain evidence="6">CGMCC 1.15304</strain>
    </source>
</reference>
<keyword evidence="5" id="KW-0808">Transferase</keyword>
<evidence type="ECO:0000256" key="2">
    <source>
        <dbReference type="ARBA" id="ARBA00008954"/>
    </source>
</evidence>
<dbReference type="InterPro" id="IPR015422">
    <property type="entry name" value="PyrdxlP-dep_Trfase_small"/>
</dbReference>
<dbReference type="Pfam" id="PF00202">
    <property type="entry name" value="Aminotran_3"/>
    <property type="match status" value="1"/>
</dbReference>
<protein>
    <submittedName>
        <fullName evidence="5">Aspartate aminotransferase family protein</fullName>
    </submittedName>
</protein>
<name>A0ABV8U9A1_9PROT</name>
<dbReference type="PANTHER" id="PTHR43094">
    <property type="entry name" value="AMINOTRANSFERASE"/>
    <property type="match status" value="1"/>
</dbReference>
<dbReference type="InterPro" id="IPR005814">
    <property type="entry name" value="Aminotrans_3"/>
</dbReference>
<keyword evidence="5" id="KW-0032">Aminotransferase</keyword>
<dbReference type="Gene3D" id="3.40.640.10">
    <property type="entry name" value="Type I PLP-dependent aspartate aminotransferase-like (Major domain)"/>
    <property type="match status" value="1"/>
</dbReference>
<comment type="cofactor">
    <cofactor evidence="1">
        <name>pyridoxal 5'-phosphate</name>
        <dbReference type="ChEBI" id="CHEBI:597326"/>
    </cofactor>
</comment>
<dbReference type="NCBIfam" id="NF004767">
    <property type="entry name" value="PRK06105.1"/>
    <property type="match status" value="1"/>
</dbReference>
<gene>
    <name evidence="5" type="ORF">ACFO5Q_04280</name>
</gene>
<dbReference type="PROSITE" id="PS00600">
    <property type="entry name" value="AA_TRANSFER_CLASS_3"/>
    <property type="match status" value="1"/>
</dbReference>
<dbReference type="EMBL" id="JBHSCR010000002">
    <property type="protein sequence ID" value="MFC4347053.1"/>
    <property type="molecule type" value="Genomic_DNA"/>
</dbReference>
<dbReference type="InterPro" id="IPR015424">
    <property type="entry name" value="PyrdxlP-dep_Trfase"/>
</dbReference>
<comment type="caution">
    <text evidence="5">The sequence shown here is derived from an EMBL/GenBank/DDBJ whole genome shotgun (WGS) entry which is preliminary data.</text>
</comment>
<accession>A0ABV8U9A1</accession>
<organism evidence="5 6">
    <name type="scientific">Kordiimonas lipolytica</name>
    <dbReference type="NCBI Taxonomy" id="1662421"/>
    <lineage>
        <taxon>Bacteria</taxon>
        <taxon>Pseudomonadati</taxon>
        <taxon>Pseudomonadota</taxon>
        <taxon>Alphaproteobacteria</taxon>
        <taxon>Kordiimonadales</taxon>
        <taxon>Kordiimonadaceae</taxon>
        <taxon>Kordiimonas</taxon>
    </lineage>
</organism>
<dbReference type="GO" id="GO:0008483">
    <property type="term" value="F:transaminase activity"/>
    <property type="evidence" value="ECO:0007669"/>
    <property type="project" value="UniProtKB-KW"/>
</dbReference>
<keyword evidence="3 4" id="KW-0663">Pyridoxal phosphate</keyword>
<proteinExistence type="inferred from homology"/>
<comment type="similarity">
    <text evidence="2 4">Belongs to the class-III pyridoxal-phosphate-dependent aminotransferase family.</text>
</comment>
<evidence type="ECO:0000313" key="5">
    <source>
        <dbReference type="EMBL" id="MFC4347053.1"/>
    </source>
</evidence>
<dbReference type="InterPro" id="IPR049704">
    <property type="entry name" value="Aminotrans_3_PPA_site"/>
</dbReference>
<sequence>MHDIAGQSQQKIHKQKILHPATSICALEADGPRKIASAKGIHVTDADGHTVIDGIAGLWCAGVGHGRTEIADAMRQAAIDLDYFHTFGGHTNQAQELLAEELIAMAPDGLSHVFFGCSGSDANDTLVKIAWQYNTMRGKPEKRKVISRWQAYHGTSISTASLTGLKGFHRAFSLPLDFAKHTDFPHFYSQATDGENEAAFTARLLHRLEQLIVEEGADTVAAFIGEPIMGAGGVVTPPKGYWQGVQEICRRHDILLIADEVVCGYGRTGHNFGSDLYSIKPDMMATAKGLTAGIFPMSAAFISEEIHNVMRTASKELGGFSHGYTYSGHPVGAAVALKVLEIMKREKLVENAKATGAYFHDQLRAAFNGHPHVGEIRGAGLVAAIQLMADAPSKTFLDSARKLAAKISEECYRRGLVIRPLPTMNSLALSPPLTVSRDDIDTIIDIAKAGIDSVMGTEA</sequence>
<dbReference type="PANTHER" id="PTHR43094:SF1">
    <property type="entry name" value="AMINOTRANSFERASE CLASS-III"/>
    <property type="match status" value="1"/>
</dbReference>
<dbReference type="CDD" id="cd00610">
    <property type="entry name" value="OAT_like"/>
    <property type="match status" value="1"/>
</dbReference>
<evidence type="ECO:0000313" key="6">
    <source>
        <dbReference type="Proteomes" id="UP001595776"/>
    </source>
</evidence>
<keyword evidence="6" id="KW-1185">Reference proteome</keyword>
<evidence type="ECO:0000256" key="4">
    <source>
        <dbReference type="RuleBase" id="RU003560"/>
    </source>
</evidence>
<evidence type="ECO:0000256" key="3">
    <source>
        <dbReference type="ARBA" id="ARBA00022898"/>
    </source>
</evidence>
<dbReference type="Proteomes" id="UP001595776">
    <property type="component" value="Unassembled WGS sequence"/>
</dbReference>
<dbReference type="Gene3D" id="3.90.1150.10">
    <property type="entry name" value="Aspartate Aminotransferase, domain 1"/>
    <property type="match status" value="1"/>
</dbReference>
<dbReference type="RefSeq" id="WP_068147366.1">
    <property type="nucleotide sequence ID" value="NZ_JBHSCR010000002.1"/>
</dbReference>
<evidence type="ECO:0000256" key="1">
    <source>
        <dbReference type="ARBA" id="ARBA00001933"/>
    </source>
</evidence>
<dbReference type="PIRSF" id="PIRSF000521">
    <property type="entry name" value="Transaminase_4ab_Lys_Orn"/>
    <property type="match status" value="1"/>
</dbReference>